<evidence type="ECO:0000313" key="2">
    <source>
        <dbReference type="EMBL" id="EFH79674.1"/>
    </source>
</evidence>
<accession>D6U713</accession>
<dbReference type="STRING" id="485913.Krac_0158"/>
<dbReference type="Proteomes" id="UP000004508">
    <property type="component" value="Unassembled WGS sequence"/>
</dbReference>
<evidence type="ECO:0000313" key="3">
    <source>
        <dbReference type="Proteomes" id="UP000004508"/>
    </source>
</evidence>
<feature type="region of interest" description="Disordered" evidence="1">
    <location>
        <begin position="1"/>
        <end position="31"/>
    </location>
</feature>
<protein>
    <submittedName>
        <fullName evidence="2">Uncharacterized protein</fullName>
    </submittedName>
</protein>
<dbReference type="EMBL" id="ADVG01000005">
    <property type="protein sequence ID" value="EFH79674.1"/>
    <property type="molecule type" value="Genomic_DNA"/>
</dbReference>
<comment type="caution">
    <text evidence="2">The sequence shown here is derived from an EMBL/GenBank/DDBJ whole genome shotgun (WGS) entry which is preliminary data.</text>
</comment>
<name>D6U713_KTERA</name>
<dbReference type="AlphaFoldDB" id="D6U713"/>
<proteinExistence type="predicted"/>
<evidence type="ECO:0000256" key="1">
    <source>
        <dbReference type="SAM" id="MobiDB-lite"/>
    </source>
</evidence>
<keyword evidence="3" id="KW-1185">Reference proteome</keyword>
<dbReference type="InParanoid" id="D6U713"/>
<sequence length="52" mass="6161">MFYPEALPGSNDSANEERSTKRRRGRKDEFIGIRMTARRNFKSKHARLYDAE</sequence>
<gene>
    <name evidence="2" type="ORF">Krac_0158</name>
</gene>
<reference evidence="2 3" key="1">
    <citation type="journal article" date="2011" name="Stand. Genomic Sci.">
        <title>Non-contiguous finished genome sequence and contextual data of the filamentous soil bacterium Ktedonobacter racemifer type strain (SOSP1-21).</title>
        <authorList>
            <person name="Chang Y.J."/>
            <person name="Land M."/>
            <person name="Hauser L."/>
            <person name="Chertkov O."/>
            <person name="Del Rio T.G."/>
            <person name="Nolan M."/>
            <person name="Copeland A."/>
            <person name="Tice H."/>
            <person name="Cheng J.F."/>
            <person name="Lucas S."/>
            <person name="Han C."/>
            <person name="Goodwin L."/>
            <person name="Pitluck S."/>
            <person name="Ivanova N."/>
            <person name="Ovchinikova G."/>
            <person name="Pati A."/>
            <person name="Chen A."/>
            <person name="Palaniappan K."/>
            <person name="Mavromatis K."/>
            <person name="Liolios K."/>
            <person name="Brettin T."/>
            <person name="Fiebig A."/>
            <person name="Rohde M."/>
            <person name="Abt B."/>
            <person name="Goker M."/>
            <person name="Detter J.C."/>
            <person name="Woyke T."/>
            <person name="Bristow J."/>
            <person name="Eisen J.A."/>
            <person name="Markowitz V."/>
            <person name="Hugenholtz P."/>
            <person name="Kyrpides N.C."/>
            <person name="Klenk H.P."/>
            <person name="Lapidus A."/>
        </authorList>
    </citation>
    <scope>NUCLEOTIDE SEQUENCE [LARGE SCALE GENOMIC DNA]</scope>
    <source>
        <strain evidence="3">DSM 44963</strain>
    </source>
</reference>
<organism evidence="2 3">
    <name type="scientific">Ktedonobacter racemifer DSM 44963</name>
    <dbReference type="NCBI Taxonomy" id="485913"/>
    <lineage>
        <taxon>Bacteria</taxon>
        <taxon>Bacillati</taxon>
        <taxon>Chloroflexota</taxon>
        <taxon>Ktedonobacteria</taxon>
        <taxon>Ktedonobacterales</taxon>
        <taxon>Ktedonobacteraceae</taxon>
        <taxon>Ktedonobacter</taxon>
    </lineage>
</organism>